<dbReference type="Gene3D" id="3.50.50.60">
    <property type="entry name" value="FAD/NAD(P)-binding domain"/>
    <property type="match status" value="1"/>
</dbReference>
<dbReference type="InterPro" id="IPR036188">
    <property type="entry name" value="FAD/NAD-bd_sf"/>
</dbReference>
<evidence type="ECO:0000313" key="2">
    <source>
        <dbReference type="Proteomes" id="UP000219612"/>
    </source>
</evidence>
<dbReference type="AlphaFoldDB" id="A0A285JWB3"/>
<reference evidence="1 2" key="1">
    <citation type="submission" date="2017-09" db="EMBL/GenBank/DDBJ databases">
        <authorList>
            <person name="Ehlers B."/>
            <person name="Leendertz F.H."/>
        </authorList>
    </citation>
    <scope>NUCLEOTIDE SEQUENCE [LARGE SCALE GENOMIC DNA]</scope>
    <source>
        <strain evidence="1 2">CGMCC 4.6857</strain>
    </source>
</reference>
<organism evidence="1 2">
    <name type="scientific">Paractinoplanes atraurantiacus</name>
    <dbReference type="NCBI Taxonomy" id="1036182"/>
    <lineage>
        <taxon>Bacteria</taxon>
        <taxon>Bacillati</taxon>
        <taxon>Actinomycetota</taxon>
        <taxon>Actinomycetes</taxon>
        <taxon>Micromonosporales</taxon>
        <taxon>Micromonosporaceae</taxon>
        <taxon>Paractinoplanes</taxon>
    </lineage>
</organism>
<accession>A0A285JWB3</accession>
<dbReference type="Proteomes" id="UP000219612">
    <property type="component" value="Unassembled WGS sequence"/>
</dbReference>
<evidence type="ECO:0000313" key="1">
    <source>
        <dbReference type="EMBL" id="SNY64624.1"/>
    </source>
</evidence>
<name>A0A285JWB3_9ACTN</name>
<proteinExistence type="predicted"/>
<keyword evidence="2" id="KW-1185">Reference proteome</keyword>
<dbReference type="RefSeq" id="WP_097327141.1">
    <property type="nucleotide sequence ID" value="NZ_OBDY01000027.1"/>
</dbReference>
<sequence length="77" mass="8894">MTQGGAMALEDALVLAEELGDLGRYRSRRAPRVRFVLEQNRRRDNARNLPGVLRRFLFRRLGLRLVKANHAELLARP</sequence>
<dbReference type="EMBL" id="OBDY01000027">
    <property type="protein sequence ID" value="SNY64624.1"/>
    <property type="molecule type" value="Genomic_DNA"/>
</dbReference>
<gene>
    <name evidence="1" type="ORF">SAMN05421748_1274</name>
</gene>
<protein>
    <submittedName>
        <fullName evidence="1">Uncharacterized protein</fullName>
    </submittedName>
</protein>